<feature type="compositionally biased region" description="Basic and acidic residues" evidence="1">
    <location>
        <begin position="569"/>
        <end position="585"/>
    </location>
</feature>
<feature type="compositionally biased region" description="Low complexity" evidence="1">
    <location>
        <begin position="611"/>
        <end position="626"/>
    </location>
</feature>
<dbReference type="AlphaFoldDB" id="A0A9N8KFX8"/>
<comment type="caution">
    <text evidence="2">The sequence shown here is derived from an EMBL/GenBank/DDBJ whole genome shotgun (WGS) entry which is preliminary data.</text>
</comment>
<accession>A0A9N8KFX8</accession>
<name>A0A9N8KFX8_9PEZI</name>
<feature type="region of interest" description="Disordered" evidence="1">
    <location>
        <begin position="648"/>
        <end position="667"/>
    </location>
</feature>
<evidence type="ECO:0000313" key="3">
    <source>
        <dbReference type="Proteomes" id="UP000745764"/>
    </source>
</evidence>
<feature type="compositionally biased region" description="Polar residues" evidence="1">
    <location>
        <begin position="23"/>
        <end position="32"/>
    </location>
</feature>
<feature type="region of interest" description="Disordered" evidence="1">
    <location>
        <begin position="23"/>
        <end position="42"/>
    </location>
</feature>
<feature type="compositionally biased region" description="Low complexity" evidence="1">
    <location>
        <begin position="533"/>
        <end position="553"/>
    </location>
</feature>
<evidence type="ECO:0000313" key="2">
    <source>
        <dbReference type="EMBL" id="CAD0110169.1"/>
    </source>
</evidence>
<evidence type="ECO:0000256" key="1">
    <source>
        <dbReference type="SAM" id="MobiDB-lite"/>
    </source>
</evidence>
<reference evidence="2" key="1">
    <citation type="submission" date="2020-06" db="EMBL/GenBank/DDBJ databases">
        <authorList>
            <person name="Onetto C."/>
        </authorList>
    </citation>
    <scope>NUCLEOTIDE SEQUENCE</scope>
</reference>
<dbReference type="OrthoDB" id="5317203at2759"/>
<feature type="region of interest" description="Disordered" evidence="1">
    <location>
        <begin position="533"/>
        <end position="642"/>
    </location>
</feature>
<feature type="compositionally biased region" description="Basic and acidic residues" evidence="1">
    <location>
        <begin position="630"/>
        <end position="642"/>
    </location>
</feature>
<organism evidence="2 3">
    <name type="scientific">Aureobasidium uvarum</name>
    <dbReference type="NCBI Taxonomy" id="2773716"/>
    <lineage>
        <taxon>Eukaryota</taxon>
        <taxon>Fungi</taxon>
        <taxon>Dikarya</taxon>
        <taxon>Ascomycota</taxon>
        <taxon>Pezizomycotina</taxon>
        <taxon>Dothideomycetes</taxon>
        <taxon>Dothideomycetidae</taxon>
        <taxon>Dothideales</taxon>
        <taxon>Saccotheciaceae</taxon>
        <taxon>Aureobasidium</taxon>
    </lineage>
</organism>
<dbReference type="Proteomes" id="UP000745764">
    <property type="component" value="Unassembled WGS sequence"/>
</dbReference>
<proteinExistence type="predicted"/>
<gene>
    <name evidence="2" type="ORF">AWRI4620_LOCUS4424</name>
</gene>
<dbReference type="EMBL" id="CAINUL010000005">
    <property type="protein sequence ID" value="CAD0110169.1"/>
    <property type="molecule type" value="Genomic_DNA"/>
</dbReference>
<keyword evidence="3" id="KW-1185">Reference proteome</keyword>
<protein>
    <submittedName>
        <fullName evidence="2">Uncharacterized protein</fullName>
    </submittedName>
</protein>
<sequence length="687" mass="76901">MQSQLTQLEKTVVSFWRDTSSKLETAGSSTDHGTTKAGDFGDSSKSNPVYACEYGHTATIQGKVYTSASNLECQNLVQKDQQPEVPAMEQESNPDVFHGSLRQRLDCLAKLVTAEQAGNTATLDCFNKVFELLQSILDQFANVATKQGLDAVRVGTRHDVDLFHIALQEDLENNRTKTVQDLKTVSEEWRQNFMRCQDEKTSGETHDQHDRTRQDILSLRREMKQGLKLFREEAKQHFCISREQTTRHLKAFGQEHNQHVSNTVHRLNECLTNQKSSLVAFLESEKLFRQKLLSVPDALKELEEVITTRLPGREDQPQEEMPQAFSFAEIIKTHHKPLEGDVTGSEVCVQMHDQSTQTTELGVMSHQGTQTNELDEAPSNDQGMSFSPDVVLEETSDARLGYGDVISEGTQTLALEEQSLERSVPTPTASVDTNKAYLEMIPLILTGIRDMDQKVSVLIRRVEQQENRASPREVAASTTHLTARVGAGIDLEITSSSRERVNKKPKASGELAEMRSNGRYLESLASLLQPYMSSTSPSLGSSRVPSVSASARRVISEEKSAQSITGRDQSQDTLKETRSSLEREKKNKKQKTKHQVDIKGVFGHKQQFPRASVSNSSSGESAQGQNVQKRKWEAPEVPRSRADLLQQQQQAYRKNKRRSEQSHFKVAGAQRGCMSSVADNRSVPVFQ</sequence>